<organism evidence="1 2">
    <name type="scientific">Candidatus Enterococcus ferrettii</name>
    <dbReference type="NCBI Taxonomy" id="2815324"/>
    <lineage>
        <taxon>Bacteria</taxon>
        <taxon>Bacillati</taxon>
        <taxon>Bacillota</taxon>
        <taxon>Bacilli</taxon>
        <taxon>Lactobacillales</taxon>
        <taxon>Enterococcaceae</taxon>
        <taxon>Enterococcus</taxon>
    </lineage>
</organism>
<evidence type="ECO:0000313" key="1">
    <source>
        <dbReference type="EMBL" id="MEO1769191.1"/>
    </source>
</evidence>
<accession>A0ABV0EKP3</accession>
<comment type="caution">
    <text evidence="1">The sequence shown here is derived from an EMBL/GenBank/DDBJ whole genome shotgun (WGS) entry which is preliminary data.</text>
</comment>
<keyword evidence="2" id="KW-1185">Reference proteome</keyword>
<proteinExistence type="predicted"/>
<sequence length="70" mass="8442">MIRLVYTSRRSETWLKDNSVHSNFLKTIFKYTIMKAITRQDKIVIVFLYPKLRNTAHHPTNICWVINYVN</sequence>
<gene>
    <name evidence="1" type="ORF">JZO67_001142</name>
</gene>
<reference evidence="1 2" key="2">
    <citation type="submission" date="2024-02" db="EMBL/GenBank/DDBJ databases">
        <title>The Genome Sequence of Enterococcus sp. DIV0159.</title>
        <authorList>
            <person name="Earl A."/>
            <person name="Manson A."/>
            <person name="Gilmore M."/>
            <person name="Sanders J."/>
            <person name="Shea T."/>
            <person name="Howe W."/>
            <person name="Livny J."/>
            <person name="Cuomo C."/>
            <person name="Neafsey D."/>
            <person name="Birren B."/>
        </authorList>
    </citation>
    <scope>NUCLEOTIDE SEQUENCE [LARGE SCALE GENOMIC DNA]</scope>
    <source>
        <strain evidence="1 2">665A</strain>
    </source>
</reference>
<protein>
    <submittedName>
        <fullName evidence="1">Uncharacterized protein</fullName>
    </submittedName>
</protein>
<evidence type="ECO:0000313" key="2">
    <source>
        <dbReference type="Proteomes" id="UP000664357"/>
    </source>
</evidence>
<reference evidence="1 2" key="1">
    <citation type="submission" date="2021-03" db="EMBL/GenBank/DDBJ databases">
        <authorList>
            <person name="Gilmore M.S."/>
            <person name="Schwartzman J."/>
            <person name="Van Tyne D."/>
            <person name="Martin M."/>
            <person name="Earl A.M."/>
            <person name="Manson A.L."/>
            <person name="Straub T."/>
            <person name="Salamzade R."/>
            <person name="Saavedra J."/>
            <person name="Lebreton F."/>
            <person name="Prichula J."/>
            <person name="Schaufler K."/>
            <person name="Gaca A."/>
            <person name="Sgardioli B."/>
            <person name="Wagenaar J."/>
            <person name="Strong T."/>
        </authorList>
    </citation>
    <scope>NUCLEOTIDE SEQUENCE [LARGE SCALE GENOMIC DNA]</scope>
    <source>
        <strain evidence="1 2">665A</strain>
    </source>
</reference>
<name>A0ABV0EKP3_9ENTE</name>
<dbReference type="EMBL" id="JAFREL020000001">
    <property type="protein sequence ID" value="MEO1769191.1"/>
    <property type="molecule type" value="Genomic_DNA"/>
</dbReference>
<dbReference type="Proteomes" id="UP000664357">
    <property type="component" value="Unassembled WGS sequence"/>
</dbReference>